<keyword evidence="3" id="KW-1185">Reference proteome</keyword>
<gene>
    <name evidence="2" type="ORF">QCA50_005882</name>
</gene>
<dbReference type="InterPro" id="IPR001853">
    <property type="entry name" value="DSBA-like_thioredoxin_dom"/>
</dbReference>
<sequence length="132" mass="14331">MFEGVITQTTLAHRLLTKAWHMGEGLFKAYFEDAKNVGDIQVLAEIAASVGLLSEKEAVKFLQSDEYLSEVEKQMVEVRRKGVTGVPFVVIDGKWAVSGGQNAETYVQIFKKIGKSDKPSPVPSAPTCVGSA</sequence>
<accession>A0AAW0GGE8</accession>
<protein>
    <recommendedName>
        <fullName evidence="1">DSBA-like thioredoxin domain-containing protein</fullName>
    </recommendedName>
</protein>
<dbReference type="Pfam" id="PF01323">
    <property type="entry name" value="DSBA"/>
    <property type="match status" value="1"/>
</dbReference>
<dbReference type="AlphaFoldDB" id="A0AAW0GGE8"/>
<evidence type="ECO:0000313" key="3">
    <source>
        <dbReference type="Proteomes" id="UP001385951"/>
    </source>
</evidence>
<dbReference type="Proteomes" id="UP001385951">
    <property type="component" value="Unassembled WGS sequence"/>
</dbReference>
<dbReference type="PANTHER" id="PTHR13887">
    <property type="entry name" value="GLUTATHIONE S-TRANSFERASE KAPPA"/>
    <property type="match status" value="1"/>
</dbReference>
<dbReference type="InterPro" id="IPR036249">
    <property type="entry name" value="Thioredoxin-like_sf"/>
</dbReference>
<dbReference type="EMBL" id="JASBNA010000006">
    <property type="protein sequence ID" value="KAK7690782.1"/>
    <property type="molecule type" value="Genomic_DNA"/>
</dbReference>
<dbReference type="SUPFAM" id="SSF52833">
    <property type="entry name" value="Thioredoxin-like"/>
    <property type="match status" value="1"/>
</dbReference>
<dbReference type="PANTHER" id="PTHR13887:SF41">
    <property type="entry name" value="THIOREDOXIN SUPERFAMILY PROTEIN"/>
    <property type="match status" value="1"/>
</dbReference>
<comment type="caution">
    <text evidence="2">The sequence shown here is derived from an EMBL/GenBank/DDBJ whole genome shotgun (WGS) entry which is preliminary data.</text>
</comment>
<dbReference type="GO" id="GO:0016491">
    <property type="term" value="F:oxidoreductase activity"/>
    <property type="evidence" value="ECO:0007669"/>
    <property type="project" value="InterPro"/>
</dbReference>
<dbReference type="Gene3D" id="3.40.30.10">
    <property type="entry name" value="Glutaredoxin"/>
    <property type="match status" value="1"/>
</dbReference>
<proteinExistence type="predicted"/>
<organism evidence="2 3">
    <name type="scientific">Cerrena zonata</name>
    <dbReference type="NCBI Taxonomy" id="2478898"/>
    <lineage>
        <taxon>Eukaryota</taxon>
        <taxon>Fungi</taxon>
        <taxon>Dikarya</taxon>
        <taxon>Basidiomycota</taxon>
        <taxon>Agaricomycotina</taxon>
        <taxon>Agaricomycetes</taxon>
        <taxon>Polyporales</taxon>
        <taxon>Cerrenaceae</taxon>
        <taxon>Cerrena</taxon>
    </lineage>
</organism>
<feature type="domain" description="DSBA-like thioredoxin" evidence="1">
    <location>
        <begin position="8"/>
        <end position="108"/>
    </location>
</feature>
<reference evidence="2 3" key="1">
    <citation type="submission" date="2022-09" db="EMBL/GenBank/DDBJ databases">
        <authorList>
            <person name="Palmer J.M."/>
        </authorList>
    </citation>
    <scope>NUCLEOTIDE SEQUENCE [LARGE SCALE GENOMIC DNA]</scope>
    <source>
        <strain evidence="2 3">DSM 7382</strain>
    </source>
</reference>
<evidence type="ECO:0000313" key="2">
    <source>
        <dbReference type="EMBL" id="KAK7690782.1"/>
    </source>
</evidence>
<evidence type="ECO:0000259" key="1">
    <source>
        <dbReference type="Pfam" id="PF01323"/>
    </source>
</evidence>
<name>A0AAW0GGE8_9APHY</name>